<dbReference type="Proteomes" id="UP000198373">
    <property type="component" value="Unassembled WGS sequence"/>
</dbReference>
<keyword evidence="2" id="KW-0812">Transmembrane</keyword>
<keyword evidence="2" id="KW-1133">Transmembrane helix</keyword>
<dbReference type="GO" id="GO:0005886">
    <property type="term" value="C:plasma membrane"/>
    <property type="evidence" value="ECO:0007669"/>
    <property type="project" value="TreeGrafter"/>
</dbReference>
<feature type="transmembrane region" description="Helical" evidence="2">
    <location>
        <begin position="32"/>
        <end position="52"/>
    </location>
</feature>
<dbReference type="SUPFAM" id="SSF52540">
    <property type="entry name" value="P-loop containing nucleoside triphosphate hydrolases"/>
    <property type="match status" value="1"/>
</dbReference>
<evidence type="ECO:0000256" key="2">
    <source>
        <dbReference type="SAM" id="Phobius"/>
    </source>
</evidence>
<dbReference type="RefSeq" id="WP_179224740.1">
    <property type="nucleotide sequence ID" value="NZ_FZOO01000013.1"/>
</dbReference>
<accession>A0A239JA79</accession>
<dbReference type="AlphaFoldDB" id="A0A239JA79"/>
<keyword evidence="2" id="KW-0472">Membrane</keyword>
<reference evidence="4" key="1">
    <citation type="submission" date="2017-06" db="EMBL/GenBank/DDBJ databases">
        <authorList>
            <person name="Varghese N."/>
            <person name="Submissions S."/>
        </authorList>
    </citation>
    <scope>NUCLEOTIDE SEQUENCE [LARGE SCALE GENOMIC DNA]</scope>
    <source>
        <strain evidence="4">DSM 46839</strain>
    </source>
</reference>
<dbReference type="EMBL" id="FZOO01000013">
    <property type="protein sequence ID" value="SNT02522.1"/>
    <property type="molecule type" value="Genomic_DNA"/>
</dbReference>
<evidence type="ECO:0000256" key="1">
    <source>
        <dbReference type="SAM" id="MobiDB-lite"/>
    </source>
</evidence>
<evidence type="ECO:0000313" key="3">
    <source>
        <dbReference type="EMBL" id="SNT02522.1"/>
    </source>
</evidence>
<organism evidence="3 4">
    <name type="scientific">Geodermatophilus pulveris</name>
    <dbReference type="NCBI Taxonomy" id="1564159"/>
    <lineage>
        <taxon>Bacteria</taxon>
        <taxon>Bacillati</taxon>
        <taxon>Actinomycetota</taxon>
        <taxon>Actinomycetes</taxon>
        <taxon>Geodermatophilales</taxon>
        <taxon>Geodermatophilaceae</taxon>
        <taxon>Geodermatophilus</taxon>
    </lineage>
</organism>
<dbReference type="PANTHER" id="PTHR32309">
    <property type="entry name" value="TYROSINE-PROTEIN KINASE"/>
    <property type="match status" value="1"/>
</dbReference>
<dbReference type="Gene3D" id="3.40.50.300">
    <property type="entry name" value="P-loop containing nucleotide triphosphate hydrolases"/>
    <property type="match status" value="2"/>
</dbReference>
<feature type="region of interest" description="Disordered" evidence="1">
    <location>
        <begin position="442"/>
        <end position="497"/>
    </location>
</feature>
<proteinExistence type="predicted"/>
<protein>
    <submittedName>
        <fullName evidence="3">Capsular polysaccharide biosynthesis protein</fullName>
    </submittedName>
</protein>
<dbReference type="GO" id="GO:0004713">
    <property type="term" value="F:protein tyrosine kinase activity"/>
    <property type="evidence" value="ECO:0007669"/>
    <property type="project" value="TreeGrafter"/>
</dbReference>
<name>A0A239JA79_9ACTN</name>
<dbReference type="InterPro" id="IPR027417">
    <property type="entry name" value="P-loop_NTPase"/>
</dbReference>
<dbReference type="InterPro" id="IPR050445">
    <property type="entry name" value="Bact_polysacc_biosynth/exp"/>
</dbReference>
<gene>
    <name evidence="3" type="ORF">SAMN06893096_11360</name>
</gene>
<evidence type="ECO:0000313" key="4">
    <source>
        <dbReference type="Proteomes" id="UP000198373"/>
    </source>
</evidence>
<keyword evidence="4" id="KW-1185">Reference proteome</keyword>
<dbReference type="PANTHER" id="PTHR32309:SF13">
    <property type="entry name" value="FERRIC ENTEROBACTIN TRANSPORT PROTEIN FEPE"/>
    <property type="match status" value="1"/>
</dbReference>
<sequence length="497" mass="51769">MSTHAASNAVRTGGAAVGGNTVGALLARLRRYWSVVLVVTAVAVLAALAVTATTPTTYVGRTSLIVSSNDRSPDQDAVLVQGYAVYFDDGAYQEQLLRDAQIPGDVPVSAESAAASPILVISATTSDPDTAQSYAIRVAKAFMDDINRVRAQSQAQQLVTLQDQLDTALGSNSPTAQAVVAGLQDRIEQIQDDQVNVLQELQAQGGVSAQSPSLFGNLLPALAGGLFLGLVAALFLASLSGRLHTGQDVADKVGLGTLVELPRTRARREQRLGQLANITRARLGGSRVVAVAQPEEGSAASLVACELAREWARQGFRTVLVDTGGESAIVDQSAVPQVRPGRLPGLSLLPLALRSTEDAEGLPVSEVGELLHHEALAGQYVVMAAPAAVQCALAQAMCQTADQTILVVDTEVTRVAAAREAVAVLRQMGATLMGAVVAAVSEEADAEVDRPTSPEPDGRSPESREHLPPDRSERVGPSPVDVAATRVFSPNARTGRG</sequence>
<feature type="compositionally biased region" description="Basic and acidic residues" evidence="1">
    <location>
        <begin position="447"/>
        <end position="474"/>
    </location>
</feature>